<keyword evidence="4" id="KW-0874">Quinone</keyword>
<evidence type="ECO:0000256" key="1">
    <source>
        <dbReference type="ARBA" id="ARBA00004141"/>
    </source>
</evidence>
<evidence type="ECO:0000256" key="2">
    <source>
        <dbReference type="ARBA" id="ARBA00006214"/>
    </source>
</evidence>
<feature type="domain" description="NAD-dependent epimerase/dehydratase" evidence="11">
    <location>
        <begin position="20"/>
        <end position="250"/>
    </location>
</feature>
<dbReference type="OrthoDB" id="9814124at2"/>
<evidence type="ECO:0000256" key="3">
    <source>
        <dbReference type="ARBA" id="ARBA00022692"/>
    </source>
</evidence>
<keyword evidence="7 10" id="KW-0472">Membrane</keyword>
<dbReference type="Pfam" id="PF01370">
    <property type="entry name" value="Epimerase"/>
    <property type="match status" value="1"/>
</dbReference>
<dbReference type="InterPro" id="IPR050177">
    <property type="entry name" value="Lipid_A_modif_metabolic_enz"/>
</dbReference>
<comment type="similarity">
    <text evidence="2">Belongs to the VKOR family.</text>
</comment>
<keyword evidence="5 10" id="KW-1133">Transmembrane helix</keyword>
<evidence type="ECO:0000313" key="14">
    <source>
        <dbReference type="EMBL" id="PTQ12009.1"/>
    </source>
</evidence>
<evidence type="ECO:0000256" key="4">
    <source>
        <dbReference type="ARBA" id="ARBA00022719"/>
    </source>
</evidence>
<keyword evidence="8" id="KW-1015">Disulfide bond</keyword>
<keyword evidence="6" id="KW-0560">Oxidoreductase</keyword>
<dbReference type="AlphaFoldDB" id="A0A2T5FZ80"/>
<feature type="transmembrane region" description="Helical" evidence="10">
    <location>
        <begin position="452"/>
        <end position="471"/>
    </location>
</feature>
<feature type="transmembrane region" description="Helical" evidence="10">
    <location>
        <begin position="723"/>
        <end position="744"/>
    </location>
</feature>
<dbReference type="Pfam" id="PF03779">
    <property type="entry name" value="SPW"/>
    <property type="match status" value="1"/>
</dbReference>
<feature type="transmembrane region" description="Helical" evidence="10">
    <location>
        <begin position="800"/>
        <end position="816"/>
    </location>
</feature>
<dbReference type="InterPro" id="IPR038354">
    <property type="entry name" value="VKOR_sf"/>
</dbReference>
<dbReference type="Proteomes" id="UP000244162">
    <property type="component" value="Unassembled WGS sequence"/>
</dbReference>
<evidence type="ECO:0000256" key="9">
    <source>
        <dbReference type="ARBA" id="ARBA00023284"/>
    </source>
</evidence>
<dbReference type="SUPFAM" id="SSF51735">
    <property type="entry name" value="NAD(P)-binding Rossmann-fold domains"/>
    <property type="match status" value="1"/>
</dbReference>
<evidence type="ECO:0000259" key="13">
    <source>
        <dbReference type="Pfam" id="PF07884"/>
    </source>
</evidence>
<dbReference type="InterPro" id="IPR036291">
    <property type="entry name" value="NAD(P)-bd_dom_sf"/>
</dbReference>
<evidence type="ECO:0000256" key="8">
    <source>
        <dbReference type="ARBA" id="ARBA00023157"/>
    </source>
</evidence>
<feature type="transmembrane region" description="Helical" evidence="10">
    <location>
        <begin position="643"/>
        <end position="664"/>
    </location>
</feature>
<dbReference type="InterPro" id="IPR005530">
    <property type="entry name" value="SPW"/>
</dbReference>
<feature type="transmembrane region" description="Helical" evidence="10">
    <location>
        <begin position="426"/>
        <end position="445"/>
    </location>
</feature>
<evidence type="ECO:0000259" key="11">
    <source>
        <dbReference type="Pfam" id="PF01370"/>
    </source>
</evidence>
<keyword evidence="9" id="KW-0676">Redox-active center</keyword>
<comment type="caution">
    <text evidence="14">The sequence shown here is derived from an EMBL/GenBank/DDBJ whole genome shotgun (WGS) entry which is preliminary data.</text>
</comment>
<feature type="transmembrane region" description="Helical" evidence="10">
    <location>
        <begin position="756"/>
        <end position="773"/>
    </location>
</feature>
<evidence type="ECO:0000259" key="12">
    <source>
        <dbReference type="Pfam" id="PF03779"/>
    </source>
</evidence>
<dbReference type="CDD" id="cd12919">
    <property type="entry name" value="VKOR_2"/>
    <property type="match status" value="1"/>
</dbReference>
<name>A0A2T5FZ80_9SPHN</name>
<dbReference type="InterPro" id="IPR012932">
    <property type="entry name" value="VKOR"/>
</dbReference>
<feature type="transmembrane region" description="Helical" evidence="10">
    <location>
        <begin position="615"/>
        <end position="637"/>
    </location>
</feature>
<evidence type="ECO:0000256" key="7">
    <source>
        <dbReference type="ARBA" id="ARBA00023136"/>
    </source>
</evidence>
<dbReference type="PANTHER" id="PTHR43245">
    <property type="entry name" value="BIFUNCTIONAL POLYMYXIN RESISTANCE PROTEIN ARNA"/>
    <property type="match status" value="1"/>
</dbReference>
<dbReference type="InterPro" id="IPR001509">
    <property type="entry name" value="Epimerase_deHydtase"/>
</dbReference>
<keyword evidence="15" id="KW-1185">Reference proteome</keyword>
<keyword evidence="3 10" id="KW-0812">Transmembrane</keyword>
<evidence type="ECO:0000256" key="5">
    <source>
        <dbReference type="ARBA" id="ARBA00022989"/>
    </source>
</evidence>
<proteinExistence type="inferred from homology"/>
<feature type="domain" description="Vitamin K epoxide reductase" evidence="13">
    <location>
        <begin position="529"/>
        <end position="663"/>
    </location>
</feature>
<evidence type="ECO:0000256" key="10">
    <source>
        <dbReference type="SAM" id="Phobius"/>
    </source>
</evidence>
<protein>
    <submittedName>
        <fullName evidence="14">DNA polymerase III subunit epsilon</fullName>
    </submittedName>
</protein>
<evidence type="ECO:0000313" key="15">
    <source>
        <dbReference type="Proteomes" id="UP000244162"/>
    </source>
</evidence>
<dbReference type="Pfam" id="PF07884">
    <property type="entry name" value="VKOR"/>
    <property type="match status" value="1"/>
</dbReference>
<organism evidence="14 15">
    <name type="scientific">Sphingomonas oleivorans</name>
    <dbReference type="NCBI Taxonomy" id="1735121"/>
    <lineage>
        <taxon>Bacteria</taxon>
        <taxon>Pseudomonadati</taxon>
        <taxon>Pseudomonadota</taxon>
        <taxon>Alphaproteobacteria</taxon>
        <taxon>Sphingomonadales</taxon>
        <taxon>Sphingomonadaceae</taxon>
        <taxon>Sphingomonas</taxon>
    </lineage>
</organism>
<reference evidence="14 15" key="1">
    <citation type="submission" date="2017-09" db="EMBL/GenBank/DDBJ databases">
        <title>Sphingomonas panjinensis sp.nov., isolated from oil-contaminated soil.</title>
        <authorList>
            <person name="Wang L."/>
            <person name="Chen L."/>
        </authorList>
    </citation>
    <scope>NUCLEOTIDE SEQUENCE [LARGE SCALE GENOMIC DNA]</scope>
    <source>
        <strain evidence="14 15">FW-11</strain>
    </source>
</reference>
<accession>A0A2T5FZ80</accession>
<sequence length="833" mass="91142">MASRTGREAGSMRDTAKPIVLITGAAGNIGRSLAHALSDAYTIVGLDREGMKADFPLIPVDFTDDASVAGALAKFRRDHGVHIASVIHLVAFFDFSGEDNPLYDKVNVEGTRRLLRALQDFEVEQFVYSGTMLVHAPGRPGEPISEDQPIAPGWAYPRSKARAEEVIRAEHGHIPYVLLRLAGLYDERTSVPTLAHQIARIHMREFQSYFYSGSPLVGQSMLHREDMLDAFRRVVDRRKKLPPQSVILIGEPGAMGYDALQDEIGYLIHGTEDWPTLRLPKAAAAAGAWVQDRLEPVVPDAFDQGERPFIRPFMVQLADDHYELDIARARALLDWEPRHRLKDRLPAMIAALKADPLGWYKANGLTPPPFIAEAAEAGEHPEDLRKRHETKIRAEHRANRWAHFINIALGTWLITQPPLIGVAEPGLARAEIALGAVLILFAALSLSWRMGWARWVSAAIGALVMAAPFLFSTSNAAAYLSDTLVGLLIFGFAVGTRPDIGPSPLAALTGPETPPGWSYNPSSWTQRMPIILLALVGLQVSRYLAAYQLGHVDGVWEPFFQGSPEDPKNGTEEIITSYVSEAWPVSDAAVGGYTYALEILTGIVGSRMRWRTMPWLVILFGLMIAPLGVTSIFFIIIQPILLGTWSTLALIAAAAMLIQIPYSLDELLATLQFMRRRVKAGRSWLRVFLFGDTDRGPRDEAADEFDARADVVLREIWTGGVTLPWNLAAAAAIGLWLMFTRLTLGAVGGMADADHLIGALALTIISLAAAEVARPLRFLLIPLGAALLVTPFVYEASGAAIAASIACGIGLIALSLRRGTITQRYAGWQKMIV</sequence>
<evidence type="ECO:0000256" key="6">
    <source>
        <dbReference type="ARBA" id="ARBA00023002"/>
    </source>
</evidence>
<dbReference type="GO" id="GO:0016020">
    <property type="term" value="C:membrane"/>
    <property type="evidence" value="ECO:0007669"/>
    <property type="project" value="UniProtKB-SubCell"/>
</dbReference>
<dbReference type="Gene3D" id="1.20.1440.130">
    <property type="entry name" value="VKOR domain"/>
    <property type="match status" value="1"/>
</dbReference>
<dbReference type="Gene3D" id="3.40.50.720">
    <property type="entry name" value="NAD(P)-binding Rossmann-like Domain"/>
    <property type="match status" value="1"/>
</dbReference>
<feature type="transmembrane region" description="Helical" evidence="10">
    <location>
        <begin position="778"/>
        <end position="794"/>
    </location>
</feature>
<gene>
    <name evidence="14" type="ORF">CLG96_05360</name>
</gene>
<feature type="domain" description="SPW repeat-containing integral membrane" evidence="12">
    <location>
        <begin position="401"/>
        <end position="493"/>
    </location>
</feature>
<dbReference type="EMBL" id="NWBU01000005">
    <property type="protein sequence ID" value="PTQ12009.1"/>
    <property type="molecule type" value="Genomic_DNA"/>
</dbReference>
<dbReference type="GO" id="GO:0048038">
    <property type="term" value="F:quinone binding"/>
    <property type="evidence" value="ECO:0007669"/>
    <property type="project" value="UniProtKB-KW"/>
</dbReference>
<comment type="subcellular location">
    <subcellularLocation>
        <location evidence="1">Membrane</location>
        <topology evidence="1">Multi-pass membrane protein</topology>
    </subcellularLocation>
</comment>
<dbReference type="GO" id="GO:0016491">
    <property type="term" value="F:oxidoreductase activity"/>
    <property type="evidence" value="ECO:0007669"/>
    <property type="project" value="UniProtKB-KW"/>
</dbReference>